<dbReference type="EMBL" id="JALJOV010002187">
    <property type="protein sequence ID" value="KAK9833351.1"/>
    <property type="molecule type" value="Genomic_DNA"/>
</dbReference>
<dbReference type="Proteomes" id="UP001485043">
    <property type="component" value="Unassembled WGS sequence"/>
</dbReference>
<gene>
    <name evidence="1" type="ORF">WJX84_000211</name>
</gene>
<name>A0AAW1RJ19_9CHLO</name>
<dbReference type="InterPro" id="IPR036291">
    <property type="entry name" value="NAD(P)-bd_dom_sf"/>
</dbReference>
<evidence type="ECO:0000313" key="1">
    <source>
        <dbReference type="EMBL" id="KAK9833351.1"/>
    </source>
</evidence>
<protein>
    <submittedName>
        <fullName evidence="1">Uncharacterized protein</fullName>
    </submittedName>
</protein>
<comment type="caution">
    <text evidence="1">The sequence shown here is derived from an EMBL/GenBank/DDBJ whole genome shotgun (WGS) entry which is preliminary data.</text>
</comment>
<evidence type="ECO:0000313" key="2">
    <source>
        <dbReference type="Proteomes" id="UP001485043"/>
    </source>
</evidence>
<keyword evidence="2" id="KW-1185">Reference proteome</keyword>
<dbReference type="SUPFAM" id="SSF51735">
    <property type="entry name" value="NAD(P)-binding Rossmann-fold domains"/>
    <property type="match status" value="1"/>
</dbReference>
<accession>A0AAW1RJ19</accession>
<dbReference type="AlphaFoldDB" id="A0AAW1RJ19"/>
<proteinExistence type="predicted"/>
<sequence>MLRSLRQQSQLARAACSACQQFRQESTAASTAAVFVDKNTKVICQGLTGKNGTFHTQQAHSSSQQLGQVLLELPNCRGT</sequence>
<organism evidence="1 2">
    <name type="scientific">Apatococcus fuscideae</name>
    <dbReference type="NCBI Taxonomy" id="2026836"/>
    <lineage>
        <taxon>Eukaryota</taxon>
        <taxon>Viridiplantae</taxon>
        <taxon>Chlorophyta</taxon>
        <taxon>core chlorophytes</taxon>
        <taxon>Trebouxiophyceae</taxon>
        <taxon>Chlorellales</taxon>
        <taxon>Chlorellaceae</taxon>
        <taxon>Apatococcus</taxon>
    </lineage>
</organism>
<dbReference type="Gene3D" id="3.40.50.720">
    <property type="entry name" value="NAD(P)-binding Rossmann-like Domain"/>
    <property type="match status" value="1"/>
</dbReference>
<reference evidence="1 2" key="1">
    <citation type="journal article" date="2024" name="Nat. Commun.">
        <title>Phylogenomics reveals the evolutionary origins of lichenization in chlorophyte algae.</title>
        <authorList>
            <person name="Puginier C."/>
            <person name="Libourel C."/>
            <person name="Otte J."/>
            <person name="Skaloud P."/>
            <person name="Haon M."/>
            <person name="Grisel S."/>
            <person name="Petersen M."/>
            <person name="Berrin J.G."/>
            <person name="Delaux P.M."/>
            <person name="Dal Grande F."/>
            <person name="Keller J."/>
        </authorList>
    </citation>
    <scope>NUCLEOTIDE SEQUENCE [LARGE SCALE GENOMIC DNA]</scope>
    <source>
        <strain evidence="1 2">SAG 2523</strain>
    </source>
</reference>